<dbReference type="Proteomes" id="UP000789941">
    <property type="component" value="Unassembled WGS sequence"/>
</dbReference>
<evidence type="ECO:0000256" key="1">
    <source>
        <dbReference type="SAM" id="Phobius"/>
    </source>
</evidence>
<feature type="transmembrane region" description="Helical" evidence="1">
    <location>
        <begin position="86"/>
        <end position="112"/>
    </location>
</feature>
<dbReference type="EMBL" id="CABMJJ010000001">
    <property type="protein sequence ID" value="VVC02500.1"/>
    <property type="molecule type" value="Genomic_DNA"/>
</dbReference>
<feature type="transmembrane region" description="Helical" evidence="1">
    <location>
        <begin position="43"/>
        <end position="65"/>
    </location>
</feature>
<keyword evidence="1" id="KW-0812">Transmembrane</keyword>
<reference evidence="2 3" key="1">
    <citation type="submission" date="2019-08" db="EMBL/GenBank/DDBJ databases">
        <authorList>
            <person name="Vazquez-Campos X."/>
        </authorList>
    </citation>
    <scope>NUCLEOTIDE SEQUENCE [LARGE SCALE GENOMIC DNA]</scope>
    <source>
        <strain evidence="2">LFW-283_2</strain>
    </source>
</reference>
<sequence>MDFKKIIDGSKLPIVIAFVFNIALFAILYLTSSYLSKSLDSTIILILMLINYGLSYLGNFLIYAYTGYRSGKKFGATALEGALTTAFTFFVVCTIYTIISTLVTLVTFGSLFSNNTEASLPFFATMGIISLGTSLVYYSMTLVAGLIVNLVIGGLCAYWASRKWY</sequence>
<accession>A0A5E4LKI1</accession>
<keyword evidence="1" id="KW-1133">Transmembrane helix</keyword>
<gene>
    <name evidence="2" type="ORF">LFW2832_00036</name>
</gene>
<feature type="transmembrane region" description="Helical" evidence="1">
    <location>
        <begin position="142"/>
        <end position="160"/>
    </location>
</feature>
<dbReference type="AlphaFoldDB" id="A0A5E4LKI1"/>
<protein>
    <submittedName>
        <fullName evidence="2">Uncharacterized protein</fullName>
    </submittedName>
</protein>
<evidence type="ECO:0000313" key="2">
    <source>
        <dbReference type="EMBL" id="VVC02500.1"/>
    </source>
</evidence>
<name>A0A5E4LKI1_9ARCH</name>
<comment type="caution">
    <text evidence="2">The sequence shown here is derived from an EMBL/GenBank/DDBJ whole genome shotgun (WGS) entry which is preliminary data.</text>
</comment>
<feature type="transmembrane region" description="Helical" evidence="1">
    <location>
        <begin position="12"/>
        <end position="31"/>
    </location>
</feature>
<evidence type="ECO:0000313" key="3">
    <source>
        <dbReference type="Proteomes" id="UP000789941"/>
    </source>
</evidence>
<feature type="transmembrane region" description="Helical" evidence="1">
    <location>
        <begin position="118"/>
        <end position="137"/>
    </location>
</feature>
<keyword evidence="1" id="KW-0472">Membrane</keyword>
<proteinExistence type="predicted"/>
<organism evidence="2 3">
    <name type="scientific">Candidatus Bilamarchaeum dharawalense</name>
    <dbReference type="NCBI Taxonomy" id="2885759"/>
    <lineage>
        <taxon>Archaea</taxon>
        <taxon>Candidatus Micrarchaeota</taxon>
        <taxon>Candidatus Micrarchaeia</taxon>
        <taxon>Candidatus Anstonellales</taxon>
        <taxon>Candidatus Bilamarchaeaceae</taxon>
        <taxon>Candidatus Bilamarchaeum</taxon>
    </lineage>
</organism>